<dbReference type="GO" id="GO:0019933">
    <property type="term" value="P:cAMP-mediated signaling"/>
    <property type="evidence" value="ECO:0007669"/>
    <property type="project" value="TreeGrafter"/>
</dbReference>
<comment type="subcellular location">
    <subcellularLocation>
        <location evidence="1">Cell membrane</location>
        <topology evidence="1">Peripheral membrane protein</topology>
    </subcellularLocation>
</comment>
<dbReference type="PANTHER" id="PTHR10652">
    <property type="entry name" value="ADENYLYL CYCLASE-ASSOCIATED PROTEIN"/>
    <property type="match status" value="1"/>
</dbReference>
<evidence type="ECO:0000256" key="2">
    <source>
        <dbReference type="ARBA" id="ARBA00007659"/>
    </source>
</evidence>
<dbReference type="InterPro" id="IPR006599">
    <property type="entry name" value="CARP_motif"/>
</dbReference>
<dbReference type="InterPro" id="IPR001837">
    <property type="entry name" value="Adenylate_cyclase-assoc_CAP"/>
</dbReference>
<dbReference type="Proteomes" id="UP000046395">
    <property type="component" value="Unassembled WGS sequence"/>
</dbReference>
<dbReference type="GO" id="GO:0008179">
    <property type="term" value="F:adenylate cyclase binding"/>
    <property type="evidence" value="ECO:0007669"/>
    <property type="project" value="TreeGrafter"/>
</dbReference>
<dbReference type="AlphaFoldDB" id="A0A5S6R691"/>
<dbReference type="GO" id="GO:0000902">
    <property type="term" value="P:cell morphogenesis"/>
    <property type="evidence" value="ECO:0007669"/>
    <property type="project" value="TreeGrafter"/>
</dbReference>
<accession>A0A5S6R691</accession>
<dbReference type="SUPFAM" id="SSF69340">
    <property type="entry name" value="C-terminal domain of adenylylcyclase associated protein"/>
    <property type="match status" value="1"/>
</dbReference>
<evidence type="ECO:0000256" key="6">
    <source>
        <dbReference type="SAM" id="MobiDB-lite"/>
    </source>
</evidence>
<organism evidence="8 9">
    <name type="scientific">Trichuris muris</name>
    <name type="common">Mouse whipworm</name>
    <dbReference type="NCBI Taxonomy" id="70415"/>
    <lineage>
        <taxon>Eukaryota</taxon>
        <taxon>Metazoa</taxon>
        <taxon>Ecdysozoa</taxon>
        <taxon>Nematoda</taxon>
        <taxon>Enoplea</taxon>
        <taxon>Dorylaimia</taxon>
        <taxon>Trichinellida</taxon>
        <taxon>Trichuridae</taxon>
        <taxon>Trichuris</taxon>
    </lineage>
</organism>
<dbReference type="InterPro" id="IPR053950">
    <property type="entry name" value="CAP_N"/>
</dbReference>
<dbReference type="Pfam" id="PF08603">
    <property type="entry name" value="CAP_C"/>
    <property type="match status" value="1"/>
</dbReference>
<keyword evidence="8" id="KW-1185">Reference proteome</keyword>
<dbReference type="GO" id="GO:0003779">
    <property type="term" value="F:actin binding"/>
    <property type="evidence" value="ECO:0007669"/>
    <property type="project" value="InterPro"/>
</dbReference>
<dbReference type="InterPro" id="IPR016098">
    <property type="entry name" value="CAP/MinC_C"/>
</dbReference>
<dbReference type="GO" id="GO:0005886">
    <property type="term" value="C:plasma membrane"/>
    <property type="evidence" value="ECO:0007669"/>
    <property type="project" value="UniProtKB-SubCell"/>
</dbReference>
<dbReference type="FunFam" id="2.160.20.70:FF:000001">
    <property type="entry name" value="Adenylyl cyclase-associated protein"/>
    <property type="match status" value="1"/>
</dbReference>
<keyword evidence="4" id="KW-0472">Membrane</keyword>
<dbReference type="Pfam" id="PF21938">
    <property type="entry name" value="CAP_N"/>
    <property type="match status" value="1"/>
</dbReference>
<dbReference type="SMART" id="SM00673">
    <property type="entry name" value="CARP"/>
    <property type="match status" value="2"/>
</dbReference>
<proteinExistence type="inferred from homology"/>
<feature type="region of interest" description="Disordered" evidence="6">
    <location>
        <begin position="300"/>
        <end position="343"/>
    </location>
</feature>
<evidence type="ECO:0000256" key="4">
    <source>
        <dbReference type="ARBA" id="ARBA00023136"/>
    </source>
</evidence>
<dbReference type="SUPFAM" id="SSF101278">
    <property type="entry name" value="N-terminal domain of adenylylcyclase associated protein, CAP"/>
    <property type="match status" value="1"/>
</dbReference>
<dbReference type="GO" id="GO:0007015">
    <property type="term" value="P:actin filament organization"/>
    <property type="evidence" value="ECO:0007669"/>
    <property type="project" value="TreeGrafter"/>
</dbReference>
<dbReference type="PANTHER" id="PTHR10652:SF0">
    <property type="entry name" value="ADENYLYL CYCLASE-ASSOCIATED PROTEIN"/>
    <property type="match status" value="1"/>
</dbReference>
<evidence type="ECO:0000313" key="8">
    <source>
        <dbReference type="Proteomes" id="UP000046395"/>
    </source>
</evidence>
<dbReference type="STRING" id="70415.A0A5S6R691"/>
<feature type="domain" description="C-CAP/cofactor C-like" evidence="7">
    <location>
        <begin position="342"/>
        <end position="476"/>
    </location>
</feature>
<dbReference type="InterPro" id="IPR017901">
    <property type="entry name" value="C-CAP_CF_C-like"/>
</dbReference>
<dbReference type="InterPro" id="IPR036222">
    <property type="entry name" value="CAP_N_sf"/>
</dbReference>
<dbReference type="WBParaSite" id="TMUE_3000014792.1">
    <property type="protein sequence ID" value="TMUE_3000014792.1"/>
    <property type="gene ID" value="WBGene00294156"/>
</dbReference>
<evidence type="ECO:0000256" key="5">
    <source>
        <dbReference type="RuleBase" id="RU000647"/>
    </source>
</evidence>
<evidence type="ECO:0000256" key="3">
    <source>
        <dbReference type="ARBA" id="ARBA00022475"/>
    </source>
</evidence>
<dbReference type="InterPro" id="IPR013992">
    <property type="entry name" value="Adenylate_cyclase-assoc_CAP_N"/>
</dbReference>
<feature type="region of interest" description="Disordered" evidence="6">
    <location>
        <begin position="236"/>
        <end position="268"/>
    </location>
</feature>
<sequence length="497" mass="54323">MAGKQTGLAFARTGLQDIVERLEAAVSRLEAVAACRSRNPDPSSSSRRSPTTVCLDSVVNSKVLQDFDGVVIPCVQRFGETCSAIGDVVGVLGGLVSQTFQQQRQFILQAGAASKPDQQSMQALLQPTSSSIDAIQALKEANRSSPFFNHLSAVSESISAVGWVTVAPAPVPFIAEMMDSAQFFLNRILKDFKDKDPLHKDFVRQWVDVLNQLRAYVKEHHTVGFSWKSVPAGDALKLAPKGPSSVGPPPPPPPPPSDYLVSESTTKGNTSLQDARQALFAEINKGLDISRGLKKVTPEMQTHKNPQLRAGDRAPPMAKPKVATKPAHLTSKRPSPNTNVKPPVLECQGGKKWMVEHQVDTTPTIVIEDMKQVVYMYKCTNCTLQIKGKLNGITMDACTRSRVVFDDLVSSVEVINCEKVQLQTFGALPTITIQKTDGCLLYLSRKALDCEIVSSRSSEMNVLIPNEEGEFEEYSVPEQFKTFWNGKQLQSKPTDSA</sequence>
<evidence type="ECO:0000259" key="7">
    <source>
        <dbReference type="PROSITE" id="PS51329"/>
    </source>
</evidence>
<comment type="similarity">
    <text evidence="2 5">Belongs to the CAP family.</text>
</comment>
<keyword evidence="3" id="KW-1003">Cell membrane</keyword>
<dbReference type="Gene3D" id="2.160.20.70">
    <property type="match status" value="1"/>
</dbReference>
<name>A0A5S6R691_TRIMR</name>
<dbReference type="GO" id="GO:0005737">
    <property type="term" value="C:cytoplasm"/>
    <property type="evidence" value="ECO:0007669"/>
    <property type="project" value="TreeGrafter"/>
</dbReference>
<reference evidence="9" key="1">
    <citation type="submission" date="2019-12" db="UniProtKB">
        <authorList>
            <consortium name="WormBaseParasite"/>
        </authorList>
    </citation>
    <scope>IDENTIFICATION</scope>
</reference>
<protein>
    <recommendedName>
        <fullName evidence="5">Adenylyl cyclase-associated protein</fullName>
    </recommendedName>
</protein>
<dbReference type="Pfam" id="PF01213">
    <property type="entry name" value="CAP_N-CM"/>
    <property type="match status" value="1"/>
</dbReference>
<dbReference type="InterPro" id="IPR036223">
    <property type="entry name" value="CAP_C_sf"/>
</dbReference>
<evidence type="ECO:0000313" key="9">
    <source>
        <dbReference type="WBParaSite" id="TMUE_3000014792.1"/>
    </source>
</evidence>
<dbReference type="PROSITE" id="PS51329">
    <property type="entry name" value="C_CAP_COFACTOR_C"/>
    <property type="match status" value="1"/>
</dbReference>
<dbReference type="PROSITE" id="PS01088">
    <property type="entry name" value="CAP_1"/>
    <property type="match status" value="1"/>
</dbReference>
<dbReference type="FunFam" id="1.25.40.330:FF:000001">
    <property type="entry name" value="Adenylyl cyclase-associated protein"/>
    <property type="match status" value="1"/>
</dbReference>
<dbReference type="InterPro" id="IPR013912">
    <property type="entry name" value="Adenylate_cyclase-assoc_CAP_C"/>
</dbReference>
<dbReference type="InterPro" id="IPR018106">
    <property type="entry name" value="CAP_CS_N"/>
</dbReference>
<dbReference type="Gene3D" id="1.25.40.330">
    <property type="entry name" value="Adenylate cyclase-associated CAP, N-terminal domain"/>
    <property type="match status" value="1"/>
</dbReference>
<feature type="compositionally biased region" description="Pro residues" evidence="6">
    <location>
        <begin position="246"/>
        <end position="257"/>
    </location>
</feature>
<evidence type="ECO:0000256" key="1">
    <source>
        <dbReference type="ARBA" id="ARBA00004202"/>
    </source>
</evidence>